<gene>
    <name evidence="5" type="ORF">ABS766_00410</name>
</gene>
<dbReference type="InterPro" id="IPR000601">
    <property type="entry name" value="PKD_dom"/>
</dbReference>
<reference evidence="5 6" key="1">
    <citation type="submission" date="2024-06" db="EMBL/GenBank/DDBJ databases">
        <authorList>
            <person name="Kaempfer P."/>
            <person name="Viver T."/>
        </authorList>
    </citation>
    <scope>NUCLEOTIDE SEQUENCE [LARGE SCALE GENOMIC DNA]</scope>
    <source>
        <strain evidence="5 6">ST-119</strain>
    </source>
</reference>
<dbReference type="SUPFAM" id="SSF49299">
    <property type="entry name" value="PKD domain"/>
    <property type="match status" value="1"/>
</dbReference>
<evidence type="ECO:0000313" key="5">
    <source>
        <dbReference type="EMBL" id="MFL9842866.1"/>
    </source>
</evidence>
<dbReference type="NCBIfam" id="TIGR04183">
    <property type="entry name" value="Por_Secre_tail"/>
    <property type="match status" value="1"/>
</dbReference>
<proteinExistence type="predicted"/>
<evidence type="ECO:0000256" key="1">
    <source>
        <dbReference type="ARBA" id="ARBA00022729"/>
    </source>
</evidence>
<dbReference type="SMART" id="SM00089">
    <property type="entry name" value="PKD"/>
    <property type="match status" value="1"/>
</dbReference>
<dbReference type="InterPro" id="IPR018946">
    <property type="entry name" value="PhoD-like_MPP"/>
</dbReference>
<dbReference type="Gene3D" id="2.60.120.260">
    <property type="entry name" value="Galactose-binding domain-like"/>
    <property type="match status" value="2"/>
</dbReference>
<dbReference type="InterPro" id="IPR022409">
    <property type="entry name" value="PKD/Chitinase_dom"/>
</dbReference>
<protein>
    <submittedName>
        <fullName evidence="5">LamG-like jellyroll fold domain-containing protein</fullName>
    </submittedName>
</protein>
<feature type="domain" description="PKD" evidence="4">
    <location>
        <begin position="2528"/>
        <end position="2614"/>
    </location>
</feature>
<dbReference type="SUPFAM" id="SSF49899">
    <property type="entry name" value="Concanavalin A-like lectins/glucanases"/>
    <property type="match status" value="4"/>
</dbReference>
<dbReference type="InterPro" id="IPR029052">
    <property type="entry name" value="Metallo-depent_PP-like"/>
</dbReference>
<dbReference type="Proteomes" id="UP001629156">
    <property type="component" value="Unassembled WGS sequence"/>
</dbReference>
<dbReference type="Gene3D" id="3.60.21.70">
    <property type="entry name" value="PhoD-like phosphatase"/>
    <property type="match status" value="1"/>
</dbReference>
<dbReference type="InterPro" id="IPR013783">
    <property type="entry name" value="Ig-like_fold"/>
</dbReference>
<dbReference type="EMBL" id="JBELPZ010000001">
    <property type="protein sequence ID" value="MFL9842866.1"/>
    <property type="molecule type" value="Genomic_DNA"/>
</dbReference>
<evidence type="ECO:0000313" key="6">
    <source>
        <dbReference type="Proteomes" id="UP001629156"/>
    </source>
</evidence>
<dbReference type="InterPro" id="IPR038607">
    <property type="entry name" value="PhoD-like_sf"/>
</dbReference>
<organism evidence="5 6">
    <name type="scientific">Flavobacterium rhizosphaerae</name>
    <dbReference type="NCBI Taxonomy" id="3163298"/>
    <lineage>
        <taxon>Bacteria</taxon>
        <taxon>Pseudomonadati</taxon>
        <taxon>Bacteroidota</taxon>
        <taxon>Flavobacteriia</taxon>
        <taxon>Flavobacteriales</taxon>
        <taxon>Flavobacteriaceae</taxon>
        <taxon>Flavobacterium</taxon>
    </lineage>
</organism>
<dbReference type="SUPFAM" id="SSF101898">
    <property type="entry name" value="NHL repeat"/>
    <property type="match status" value="1"/>
</dbReference>
<keyword evidence="6" id="KW-1185">Reference proteome</keyword>
<dbReference type="Gene3D" id="2.60.120.200">
    <property type="match status" value="4"/>
</dbReference>
<dbReference type="PANTHER" id="PTHR35399:SF2">
    <property type="entry name" value="DUF839 DOMAIN-CONTAINING PROTEIN"/>
    <property type="match status" value="1"/>
</dbReference>
<feature type="signal peptide" evidence="3">
    <location>
        <begin position="1"/>
        <end position="22"/>
    </location>
</feature>
<evidence type="ECO:0000256" key="3">
    <source>
        <dbReference type="SAM" id="SignalP"/>
    </source>
</evidence>
<dbReference type="PROSITE" id="PS50093">
    <property type="entry name" value="PKD"/>
    <property type="match status" value="1"/>
</dbReference>
<dbReference type="PANTHER" id="PTHR35399">
    <property type="entry name" value="SLR8030 PROTEIN"/>
    <property type="match status" value="1"/>
</dbReference>
<dbReference type="InterPro" id="IPR026444">
    <property type="entry name" value="Secre_tail"/>
</dbReference>
<dbReference type="Pfam" id="PF05787">
    <property type="entry name" value="PhoX"/>
    <property type="match status" value="1"/>
</dbReference>
<dbReference type="InterPro" id="IPR035986">
    <property type="entry name" value="PKD_dom_sf"/>
</dbReference>
<name>A0ABW8YUM2_9FLAO</name>
<sequence>MKKNLLFLSLLVSLCMSLGAKAQSIPGDSIVHGPMFSPVYNNSVRVWVLTKNNTGSGNALSIALTGDNAPGTNLTGTVYNQDDRLGYSLRSFEYTGLEEGVTYTANVLTNGEAGSRTATIVNGQNTLGDFSFLSGGCGRIYDLSRCIDTPESQFHVNGDPEMFNVMAQEDSDLMVWLGDAVYLLGLEHAMGQCPDGVDDWANKDMAFDRYLFFRQFHDQLISAMPQLAITDNHDLGPNEFNKTMPTIAETREIFMDWWPNPEYLSTPEGQGLYSSYVYKDVEYFLTDNRSYRDGTTQHYGPDQLAWLKQGLLNSTATFKVIINGTPSFERNCGGRNFCNTEQSTELIQFIQDNNINGILSLSADIHEQKFMIREGDTNYPLYDVLSGNLNSDIGNGITNVNYTSDYILTGVKQTYLKVSVYGPEDDRRMKVQYVGLDGEPYFEEIIHEDMLTSQNSDALKLALGINNDVADASEYAHDLNATGYTFAEGREGDANGALHFTTATDLHAAADLSLDFHDRPFSLTAWINPDNIPANGATILSNGAAGNGISLGFDGSGKLTFTNHNTNTTYTSQYGILPNTWSNVVWKYDNVRRKLSLYYNGFLIQAWNNVVSPSASTADVRIGNNFQNKQFSGLIDNLTLYGRIISDQQILMDADVQSSRGGTLKMSGAPEMAIPGSAVNSALANDFTIEFWAKLNGDPGTNYKIFASNGRINNLTTGISFEYPDSNKLNVVIGNNTTGWNTITEQGDSWNVGEWNHVAVSATQNGTIKYFINGSQVSEIPFEAYIPNSWGLGFGKSPAYSGGINGELDEVRIWSKALTAEEIQQGMHVTLNGDEEGLAHYYNFNSEEEETTVADDLGTANEDVVLNGGLLSPATSPVSALDASHRDVVSGKWSKNNNVSNSGLSFPDAITNYSSNIIVGKQNATEIATVPGNEDMSYLTGGWRIDPVNAPFATIKINLEEAISNFNEISNTAGQFFLIKEGEEGEFNIVSEGSYDGQNASFYNTSITEGTYYMAFSDGDFNAGRGGALSLAGGHQAQIAYADMNAVASGAFTVEFWVNVTQDPGNNDKLLSNHGKINGNSTGFAIEMPDNNTVSAVFGTNTGNWNSINSGTPLTVGEWNHIAVTATPDSAIKLYINGELKASAAYGTYVANTNWNLALGTSLNYGGQTYSLMDEFRIWDIAKTQEEIVEQMHEIVTEDDEHLIYNFTFDQEDNGTLTNNGVNSDIAYSSASIIDATSPVAEIEPAFPDNMTGNWSVTNETANGLYLATNINSFIQNVVISRDTDNEILPLADVEDTSYLAGGWHLNPLGIENANLQVNLEEVFDNAELTNATVEQYMLLKGDPASNYQIVATGTAEGLMVTFENVNTALGNYYLAFETDVDAVITEQGGALHLEQGHEVYVPKEGVNEALSGEFTIEMWARLTETAGANTKLVGFSNFGGGEYGWEMEFLGNQTLQTITGKGPSGGWNTLNSSHVWTHGEWNHVAVTFVPNGEFKFYVNGELADSMPVGQFYPGANNLAFGKNIANNSPTQSDIDEFRIWTVAKSVNDIRRDMYLTMPEGTENLSYNYTFNQDNSGYLVNSGSTPVEVAYTNAAIIPATDPVRDIQDPFRYNVGGNWSVMNDSRNGMYLQDVISSEDQNVVIGKEDGDEILALPNTNNNDMKYLNSRWKFESLYIENGTPQVKLANIFSNLNNVEVLANEYYLLQGDPQGTYNIIATGTKQNNIVTFSQITFNDQPVYLAWLTDTTYPIGSFPVELESLWKYNDTGANLGTDWKNSNYDDSAWLFGNGILGYGNNNESTVLSYGTDDQNKYPTTYLRHTFTVEDASQYASLLFETLRDDGVVVYVNGIEAFRSNMPEGDITYNTYALSQIGGADETTFVQNITPNLLQDGENVIAVELHQGAANSSDLSFDMHLRALPPELDAANYPLPKDSEWHYLDNGTSLDDVVWGVTTYAPGWLSGKAPFGYGDPVNTTVSYGGDSSNKYITSYFYRDINIDLSEVSDMVEFGVKRDDGAVVYINGVEAFRENMPEGDIDYLTHSATIVDGADENRYFVHFVPKTMFNEGVNRVSVEVHNRDGSSSDLKFDMYIRNQVDLSVTCDEPHIACFTSINPTGQTPHLIIPTEHRFQLFFKQGDNYTIGNGTVPGNNDFTAYVPINGSSELGHLSVNHENNPGGVSMLNIHLDTDNNNLWTVDQSQAVDLYNDNLVTTNRNCSGGITPWGTVITAEEATDAGDVNGDGYQDVGWLVEIDPETAEVKEYGNGIQEKLWAMGRMNHENVVVRQDGAVAYYGEDGGTHCLYKYVPTVAGNLYSGNVYVLHLDLPLASDEPSSSTGTWIQVPNTTQSDRNNLNTIASSLGGTNFNGVEDVEISPLDGRIYFTSKGKNRVYRFVDGDDTVSDFEVFVGGKNYPLETASGTVTEAWADGNDNLVFDDKGNLWVCQDGGLNYIWVVRPDHRQDAPNVKLFASMPAGAEPTGLTFTPDYKYGFFSVQHPSGSNTPQEDASFTDVTFNASSTVVFSLDQFLGPQAPITDFVANQVTVSEGQTVTFTDLTTNNPTTWQWTFEGGNPATSTEQNPTVTYQTAGTYDVTLVTENVAGNGEETKTDYIVVEEVLNVDNPIAAGTVKLYPNPTQGKVTIALSNDAAGKDVSVEVYDLLGRKITEMNNIQTVSGKQEIELDLTRFAGEQVFIIQLKVGDTTGTYKLLKVK</sequence>
<comment type="caution">
    <text evidence="5">The sequence shown here is derived from an EMBL/GenBank/DDBJ whole genome shotgun (WGS) entry which is preliminary data.</text>
</comment>
<accession>A0ABW8YUM2</accession>
<dbReference type="InterPro" id="IPR006558">
    <property type="entry name" value="LamG-like"/>
</dbReference>
<dbReference type="SUPFAM" id="SSF56300">
    <property type="entry name" value="Metallo-dependent phosphatases"/>
    <property type="match status" value="1"/>
</dbReference>
<dbReference type="Pfam" id="PF09423">
    <property type="entry name" value="PhoD"/>
    <property type="match status" value="1"/>
</dbReference>
<dbReference type="RefSeq" id="WP_408083093.1">
    <property type="nucleotide sequence ID" value="NZ_JBELPZ010000001.1"/>
</dbReference>
<feature type="chain" id="PRO_5047385567" evidence="3">
    <location>
        <begin position="23"/>
        <end position="2706"/>
    </location>
</feature>
<keyword evidence="1 3" id="KW-0732">Signal</keyword>
<dbReference type="CDD" id="cd00146">
    <property type="entry name" value="PKD"/>
    <property type="match status" value="1"/>
</dbReference>
<dbReference type="Gene3D" id="2.60.40.10">
    <property type="entry name" value="Immunoglobulins"/>
    <property type="match status" value="1"/>
</dbReference>
<evidence type="ECO:0000256" key="2">
    <source>
        <dbReference type="ARBA" id="ARBA00023157"/>
    </source>
</evidence>
<keyword evidence="2" id="KW-1015">Disulfide bond</keyword>
<dbReference type="InterPro" id="IPR008557">
    <property type="entry name" value="PhoX"/>
</dbReference>
<dbReference type="Pfam" id="PF18911">
    <property type="entry name" value="PKD_4"/>
    <property type="match status" value="1"/>
</dbReference>
<dbReference type="Pfam" id="PF18962">
    <property type="entry name" value="Por_Secre_tail"/>
    <property type="match status" value="1"/>
</dbReference>
<dbReference type="SMART" id="SM00560">
    <property type="entry name" value="LamGL"/>
    <property type="match status" value="3"/>
</dbReference>
<dbReference type="InterPro" id="IPR013320">
    <property type="entry name" value="ConA-like_dom_sf"/>
</dbReference>
<dbReference type="Pfam" id="PF13385">
    <property type="entry name" value="Laminin_G_3"/>
    <property type="match status" value="4"/>
</dbReference>
<evidence type="ECO:0000259" key="4">
    <source>
        <dbReference type="PROSITE" id="PS50093"/>
    </source>
</evidence>